<feature type="signal peptide" evidence="1">
    <location>
        <begin position="1"/>
        <end position="16"/>
    </location>
</feature>
<dbReference type="GeneID" id="107222442"/>
<dbReference type="KEGG" id="nlo:107222442"/>
<reference evidence="3" key="1">
    <citation type="submission" date="2025-08" db="UniProtKB">
        <authorList>
            <consortium name="RefSeq"/>
        </authorList>
    </citation>
    <scope>IDENTIFICATION</scope>
    <source>
        <tissue evidence="3">Thorax and Abdomen</tissue>
    </source>
</reference>
<name>A0A6J0BS45_NEOLC</name>
<proteinExistence type="predicted"/>
<dbReference type="RefSeq" id="XP_015517305.1">
    <property type="nucleotide sequence ID" value="XM_015661819.2"/>
</dbReference>
<organism evidence="3">
    <name type="scientific">Neodiprion lecontei</name>
    <name type="common">Redheaded pine sawfly</name>
    <dbReference type="NCBI Taxonomy" id="441921"/>
    <lineage>
        <taxon>Eukaryota</taxon>
        <taxon>Metazoa</taxon>
        <taxon>Ecdysozoa</taxon>
        <taxon>Arthropoda</taxon>
        <taxon>Hexapoda</taxon>
        <taxon>Insecta</taxon>
        <taxon>Pterygota</taxon>
        <taxon>Neoptera</taxon>
        <taxon>Endopterygota</taxon>
        <taxon>Hymenoptera</taxon>
        <taxon>Tenthredinoidea</taxon>
        <taxon>Diprionidae</taxon>
        <taxon>Diprioninae</taxon>
        <taxon>Neodiprion</taxon>
    </lineage>
</organism>
<dbReference type="AlphaFoldDB" id="A0A6J0BS45"/>
<feature type="chain" id="PRO_5026849905" evidence="1">
    <location>
        <begin position="17"/>
        <end position="191"/>
    </location>
</feature>
<protein>
    <submittedName>
        <fullName evidence="3">Cuticle protein 12.5</fullName>
    </submittedName>
</protein>
<keyword evidence="1" id="KW-0732">Signal</keyword>
<dbReference type="OrthoDB" id="7697492at2759"/>
<dbReference type="Proteomes" id="UP000829291">
    <property type="component" value="Chromosome 4"/>
</dbReference>
<evidence type="ECO:0000313" key="2">
    <source>
        <dbReference type="Proteomes" id="UP000829291"/>
    </source>
</evidence>
<accession>A0A6J0BS45</accession>
<sequence length="191" mass="19465">MKFFIVLSALAAVALAKPSLPLGYVHVLPGAPTGPDGRVVDTPEVAYAKAEHAAAHINEKVTLANEAVKSADVVAVAAPGVVSAYSAPALVSAYPAHVGFYRYAHGAPVGVDGRVVDTPEVAHAKVEHAAAHINEKVTLANEAAKNYAAHAAHAVVSAYSAPLVSAYSAPAVVSAYPHGLVRSVVPAVSVW</sequence>
<dbReference type="InParanoid" id="A0A6J0BS45"/>
<keyword evidence="2" id="KW-1185">Reference proteome</keyword>
<evidence type="ECO:0000313" key="3">
    <source>
        <dbReference type="RefSeq" id="XP_015517305.1"/>
    </source>
</evidence>
<evidence type="ECO:0000256" key="1">
    <source>
        <dbReference type="SAM" id="SignalP"/>
    </source>
</evidence>
<gene>
    <name evidence="3" type="primary">LOC107222442</name>
</gene>